<dbReference type="OrthoDB" id="3647246at2759"/>
<accession>A0A8H4USH7</accession>
<comment type="caution">
    <text evidence="4">The sequence shown here is derived from an EMBL/GenBank/DDBJ whole genome shotgun (WGS) entry which is preliminary data.</text>
</comment>
<evidence type="ECO:0000259" key="3">
    <source>
        <dbReference type="Pfam" id="PF23395"/>
    </source>
</evidence>
<gene>
    <name evidence="4" type="ORF">FZEAL_1963</name>
</gene>
<reference evidence="4" key="1">
    <citation type="journal article" date="2020" name="BMC Genomics">
        <title>Correction to: Identification and distribution of gene clusters required for synthesis of sphingolipid metabolism inhibitors in diverse species of the filamentous fungus Fusarium.</title>
        <authorList>
            <person name="Kim H.S."/>
            <person name="Lohmar J.M."/>
            <person name="Busman M."/>
            <person name="Brown D.W."/>
            <person name="Naumann T.A."/>
            <person name="Divon H.H."/>
            <person name="Lysoe E."/>
            <person name="Uhlig S."/>
            <person name="Proctor R.H."/>
        </authorList>
    </citation>
    <scope>NUCLEOTIDE SEQUENCE</scope>
    <source>
        <strain evidence="4">NRRL 22465</strain>
    </source>
</reference>
<protein>
    <submittedName>
        <fullName evidence="4">Uncharacterized protein</fullName>
    </submittedName>
</protein>
<dbReference type="AlphaFoldDB" id="A0A8H4USH7"/>
<dbReference type="InterPro" id="IPR057559">
    <property type="entry name" value="SAM_6"/>
</dbReference>
<feature type="compositionally biased region" description="Polar residues" evidence="1">
    <location>
        <begin position="577"/>
        <end position="591"/>
    </location>
</feature>
<sequence length="876" mass="96543">MGSSTSSNTKGVSVIDYALSQHCFHDHQDAPYRFQDQLRQLQRTARPVESDGLVHQNGLIVVSLPRPRINLDLLSDDETCSVPVDPSIPSSSVFSSLRQAKKLRLPSESLDLGYNLEQDLQQYLADIYNKQSCNIFGEWLPLSPVEIDKDESLIFPSSTSRWQQLALRELDQEFIASPGEVIKLLYYEDLNSSSKASVIREVFPLPKQPKRYPEPVSLPLSPASELDEPFLPNAKASFVDLTSEPSSPIDPAVEKLQQGLRDGCLDSEPAGSSMMPSSPPAIGSMFLGPATSRPSELRLDVPLMASSSPNGQGQTPFGEVFALEDMMMDNPIQSPLRPPRFFDEAMLAILEGCHDRADQILEEERFNPANSLLRLQVPAVDFCIPDPESKSHLSSAQDHFGWLQISLFSAFRLPPSSQPSRLGASLKWTPVPHGSGRIAVNEILEQPGSASKALLGLDSTHLCSRDYISKPLGLKILHMLEDEEIEDQASAIVSSPNPIAHETSKGVPVLGTPTVTSKLPSLEDLLKSSHLPGTQCPKRKAVDDPASLLLDSNNPSATSMLLSNFIELRNLKKPKTTGKSARPSVSTSLQSRPPAASVASHQAVPEREHHEIPEAPVPEFRVPEENCRYIVSMGLNRNILSNIEKAWPQVELVDRDFSQYNQVVWSPSSAQRNQVISPLSFEADISLCPSAGLIVTTMLKIRQKPLPGSTTLTPIRERVQNVSGKYESLYILVSEVNPKGEFVGALNTSELTAYADFVRFTTSLQADITTYLIPGAEQTLSSWVLSLMCRYAPQAARFGQYLDYRDSTWELFLRRAGLNISAAQVLSGALLSEYRNLGLAHFLAMATEDRLSRYGQALGGERVLRNASMVLEQEWL</sequence>
<dbReference type="Pfam" id="PF23394">
    <property type="entry name" value="DUF7102"/>
    <property type="match status" value="1"/>
</dbReference>
<name>A0A8H4USH7_9HYPO</name>
<evidence type="ECO:0000313" key="4">
    <source>
        <dbReference type="EMBL" id="KAF4982445.1"/>
    </source>
</evidence>
<keyword evidence="5" id="KW-1185">Reference proteome</keyword>
<organism evidence="4 5">
    <name type="scientific">Fusarium zealandicum</name>
    <dbReference type="NCBI Taxonomy" id="1053134"/>
    <lineage>
        <taxon>Eukaryota</taxon>
        <taxon>Fungi</taxon>
        <taxon>Dikarya</taxon>
        <taxon>Ascomycota</taxon>
        <taxon>Pezizomycotina</taxon>
        <taxon>Sordariomycetes</taxon>
        <taxon>Hypocreomycetidae</taxon>
        <taxon>Hypocreales</taxon>
        <taxon>Nectriaceae</taxon>
        <taxon>Fusarium</taxon>
        <taxon>Fusarium staphyleae species complex</taxon>
    </lineage>
</organism>
<feature type="domain" description="DUF7102" evidence="2">
    <location>
        <begin position="630"/>
        <end position="794"/>
    </location>
</feature>
<dbReference type="Proteomes" id="UP000635477">
    <property type="component" value="Unassembled WGS sequence"/>
</dbReference>
<dbReference type="EMBL" id="JABEYC010000118">
    <property type="protein sequence ID" value="KAF4982445.1"/>
    <property type="molecule type" value="Genomic_DNA"/>
</dbReference>
<proteinExistence type="predicted"/>
<evidence type="ECO:0000256" key="1">
    <source>
        <dbReference type="SAM" id="MobiDB-lite"/>
    </source>
</evidence>
<feature type="domain" description="SAM-like" evidence="3">
    <location>
        <begin position="805"/>
        <end position="871"/>
    </location>
</feature>
<reference evidence="4" key="2">
    <citation type="submission" date="2020-05" db="EMBL/GenBank/DDBJ databases">
        <authorList>
            <person name="Kim H.-S."/>
            <person name="Proctor R.H."/>
            <person name="Brown D.W."/>
        </authorList>
    </citation>
    <scope>NUCLEOTIDE SEQUENCE</scope>
    <source>
        <strain evidence="4">NRRL 22465</strain>
    </source>
</reference>
<dbReference type="InterPro" id="IPR055528">
    <property type="entry name" value="DUF7102"/>
</dbReference>
<feature type="region of interest" description="Disordered" evidence="1">
    <location>
        <begin position="573"/>
        <end position="609"/>
    </location>
</feature>
<evidence type="ECO:0000259" key="2">
    <source>
        <dbReference type="Pfam" id="PF23394"/>
    </source>
</evidence>
<dbReference type="Pfam" id="PF23395">
    <property type="entry name" value="SAM_6"/>
    <property type="match status" value="1"/>
</dbReference>
<evidence type="ECO:0000313" key="5">
    <source>
        <dbReference type="Proteomes" id="UP000635477"/>
    </source>
</evidence>